<evidence type="ECO:0000256" key="7">
    <source>
        <dbReference type="RuleBase" id="RU003331"/>
    </source>
</evidence>
<sequence>MRIVFLGPPGAGKGTQAETISREKKLPHISSGNLLREAVETDTETGRKAREYIEKGLLVPDQIVVDIIKDRIVKDDCKDGFILDGFPRTVSQAKVLDEMLKQLGNKLDLVFYFSVSEESVILRLSGRRICSSCGANYHIKFVPSSKDGICDKCGGKLYQRADDKLETVSERLRVYHDQTEDLVEYYKKNGILKEIIADANIKVITKNIFDAIKCTQKNRPLIGYGVV</sequence>
<dbReference type="InterPro" id="IPR033690">
    <property type="entry name" value="Adenylat_kinase_CS"/>
</dbReference>
<feature type="binding site" evidence="5">
    <location>
        <position position="153"/>
    </location>
    <ligand>
        <name>Zn(2+)</name>
        <dbReference type="ChEBI" id="CHEBI:29105"/>
        <note>structural</note>
    </ligand>
</feature>
<feature type="binding site" evidence="5">
    <location>
        <position position="36"/>
    </location>
    <ligand>
        <name>AMP</name>
        <dbReference type="ChEBI" id="CHEBI:456215"/>
    </ligand>
</feature>
<feature type="binding site" evidence="5">
    <location>
        <begin position="85"/>
        <end position="88"/>
    </location>
    <ligand>
        <name>AMP</name>
        <dbReference type="ChEBI" id="CHEBI:456215"/>
    </ligand>
</feature>
<dbReference type="Pfam" id="PF00406">
    <property type="entry name" value="ADK"/>
    <property type="match status" value="1"/>
</dbReference>
<comment type="pathway">
    <text evidence="5">Purine metabolism; AMP biosynthesis via salvage pathway; AMP from ADP: step 1/1.</text>
</comment>
<dbReference type="Pfam" id="PF05191">
    <property type="entry name" value="ADK_lid"/>
    <property type="match status" value="1"/>
</dbReference>
<organism evidence="9 10">
    <name type="scientific">Candidatus Brocadia sinica JPN1</name>
    <dbReference type="NCBI Taxonomy" id="1197129"/>
    <lineage>
        <taxon>Bacteria</taxon>
        <taxon>Pseudomonadati</taxon>
        <taxon>Planctomycetota</taxon>
        <taxon>Candidatus Brocadiia</taxon>
        <taxon>Candidatus Brocadiales</taxon>
        <taxon>Candidatus Brocadiaceae</taxon>
        <taxon>Candidatus Brocadia</taxon>
    </lineage>
</organism>
<feature type="binding site" evidence="5">
    <location>
        <position position="31"/>
    </location>
    <ligand>
        <name>AMP</name>
        <dbReference type="ChEBI" id="CHEBI:456215"/>
    </ligand>
</feature>
<keyword evidence="3 5" id="KW-0547">Nucleotide-binding</keyword>
<comment type="domain">
    <text evidence="5">Consists of three domains, a large central CORE domain and two small peripheral domains, NMPbind and LID, which undergo movements during catalysis. The LID domain closes over the site of phosphoryl transfer upon ATP binding. Assembling and dissambling the active center during each catalytic cycle provides an effective means to prevent ATP hydrolysis. Some bacteria have evolved a zinc-coordinating structure that stabilizes the LID domain.</text>
</comment>
<feature type="binding site" evidence="5">
    <location>
        <position position="92"/>
    </location>
    <ligand>
        <name>AMP</name>
        <dbReference type="ChEBI" id="CHEBI:456215"/>
    </ligand>
</feature>
<dbReference type="PANTHER" id="PTHR23359">
    <property type="entry name" value="NUCLEOTIDE KINASE"/>
    <property type="match status" value="1"/>
</dbReference>
<dbReference type="HAMAP" id="MF_00235">
    <property type="entry name" value="Adenylate_kinase_Adk"/>
    <property type="match status" value="1"/>
</dbReference>
<feature type="binding site" evidence="5">
    <location>
        <position position="171"/>
    </location>
    <ligand>
        <name>AMP</name>
        <dbReference type="ChEBI" id="CHEBI:456215"/>
    </ligand>
</feature>
<dbReference type="NCBIfam" id="TIGR01351">
    <property type="entry name" value="adk"/>
    <property type="match status" value="1"/>
</dbReference>
<feature type="binding site" evidence="5">
    <location>
        <position position="199"/>
    </location>
    <ligand>
        <name>ATP</name>
        <dbReference type="ChEBI" id="CHEBI:30616"/>
    </ligand>
</feature>
<dbReference type="SUPFAM" id="SSF52540">
    <property type="entry name" value="P-loop containing nucleoside triphosphate hydrolases"/>
    <property type="match status" value="1"/>
</dbReference>
<comment type="caution">
    <text evidence="9">The sequence shown here is derived from an EMBL/GenBank/DDBJ whole genome shotgun (WGS) entry which is preliminary data.</text>
</comment>
<evidence type="ECO:0000313" key="10">
    <source>
        <dbReference type="Proteomes" id="UP000032309"/>
    </source>
</evidence>
<keyword evidence="2 5" id="KW-0545">Nucleotide biosynthesis</keyword>
<dbReference type="PRINTS" id="PR00094">
    <property type="entry name" value="ADENYLTKNASE"/>
</dbReference>
<accession>A0ABQ0JY99</accession>
<dbReference type="PROSITE" id="PS00113">
    <property type="entry name" value="ADENYLATE_KINASE"/>
    <property type="match status" value="1"/>
</dbReference>
<feature type="region of interest" description="NMP" evidence="5">
    <location>
        <begin position="30"/>
        <end position="59"/>
    </location>
</feature>
<dbReference type="InterPro" id="IPR027417">
    <property type="entry name" value="P-loop_NTPase"/>
</dbReference>
<dbReference type="Gene3D" id="3.40.50.300">
    <property type="entry name" value="P-loop containing nucleotide triphosphate hydrolases"/>
    <property type="match status" value="1"/>
</dbReference>
<keyword evidence="5" id="KW-0963">Cytoplasm</keyword>
<keyword evidence="10" id="KW-1185">Reference proteome</keyword>
<keyword evidence="5" id="KW-0862">Zinc</keyword>
<dbReference type="NCBIfam" id="NF001380">
    <property type="entry name" value="PRK00279.1-2"/>
    <property type="match status" value="1"/>
</dbReference>
<dbReference type="NCBIfam" id="NF001381">
    <property type="entry name" value="PRK00279.1-3"/>
    <property type="match status" value="1"/>
</dbReference>
<dbReference type="InterPro" id="IPR007862">
    <property type="entry name" value="Adenylate_kinase_lid-dom"/>
</dbReference>
<dbReference type="Proteomes" id="UP000032309">
    <property type="component" value="Unassembled WGS sequence"/>
</dbReference>
<feature type="binding site" evidence="5">
    <location>
        <begin position="57"/>
        <end position="59"/>
    </location>
    <ligand>
        <name>AMP</name>
        <dbReference type="ChEBI" id="CHEBI:456215"/>
    </ligand>
</feature>
<reference evidence="10" key="1">
    <citation type="journal article" date="2015" name="Genome Announc.">
        <title>Draft Genome Sequence of an Anaerobic Ammonium-Oxidizing Bacterium, "Candidatus Brocadia sinica".</title>
        <authorList>
            <person name="Oshiki M."/>
            <person name="Shinyako-Hata K."/>
            <person name="Satoh H."/>
            <person name="Okabe S."/>
        </authorList>
    </citation>
    <scope>NUCLEOTIDE SEQUENCE [LARGE SCALE GENOMIC DNA]</scope>
    <source>
        <strain evidence="10">JPN1</strain>
    </source>
</reference>
<dbReference type="EMBL" id="BAFN01000001">
    <property type="protein sequence ID" value="GAN33686.1"/>
    <property type="molecule type" value="Genomic_DNA"/>
</dbReference>
<keyword evidence="1 5" id="KW-0808">Transferase</keyword>
<comment type="caution">
    <text evidence="5">Lacks conserved residue(s) required for the propagation of feature annotation.</text>
</comment>
<protein>
    <recommendedName>
        <fullName evidence="5 7">Adenylate kinase</fullName>
        <shortName evidence="5">AK</shortName>
        <ecNumber evidence="5 7">2.7.4.3</ecNumber>
    </recommendedName>
    <alternativeName>
        <fullName evidence="5">ATP-AMP transphosphorylase</fullName>
    </alternativeName>
    <alternativeName>
        <fullName evidence="5">ATP:AMP phosphotransferase</fullName>
    </alternativeName>
    <alternativeName>
        <fullName evidence="5">Adenylate monophosphate kinase</fullName>
    </alternativeName>
</protein>
<evidence type="ECO:0000313" key="9">
    <source>
        <dbReference type="EMBL" id="GAN33686.1"/>
    </source>
</evidence>
<feature type="binding site" evidence="5">
    <location>
        <position position="160"/>
    </location>
    <ligand>
        <name>AMP</name>
        <dbReference type="ChEBI" id="CHEBI:456215"/>
    </ligand>
</feature>
<evidence type="ECO:0000256" key="5">
    <source>
        <dbReference type="HAMAP-Rule" id="MF_00235"/>
    </source>
</evidence>
<feature type="binding site" evidence="5">
    <location>
        <position position="130"/>
    </location>
    <ligand>
        <name>Zn(2+)</name>
        <dbReference type="ChEBI" id="CHEBI:29105"/>
        <note>structural</note>
    </ligand>
</feature>
<keyword evidence="5" id="KW-0479">Metal-binding</keyword>
<dbReference type="EC" id="2.7.4.3" evidence="5 7"/>
<dbReference type="RefSeq" id="WP_052563780.1">
    <property type="nucleotide sequence ID" value="NZ_BAFN01000001.1"/>
</dbReference>
<feature type="binding site" evidence="5">
    <location>
        <position position="133"/>
    </location>
    <ligand>
        <name>Zn(2+)</name>
        <dbReference type="ChEBI" id="CHEBI:29105"/>
        <note>structural</note>
    </ligand>
</feature>
<comment type="similarity">
    <text evidence="5 6">Belongs to the adenylate kinase family.</text>
</comment>
<dbReference type="InterPro" id="IPR006259">
    <property type="entry name" value="Adenyl_kin_sub"/>
</dbReference>
<feature type="domain" description="Adenylate kinase active site lid" evidence="8">
    <location>
        <begin position="127"/>
        <end position="162"/>
    </location>
</feature>
<evidence type="ECO:0000256" key="2">
    <source>
        <dbReference type="ARBA" id="ARBA00022727"/>
    </source>
</evidence>
<evidence type="ECO:0000256" key="3">
    <source>
        <dbReference type="ARBA" id="ARBA00022741"/>
    </source>
</evidence>
<feature type="binding site" evidence="5">
    <location>
        <position position="150"/>
    </location>
    <ligand>
        <name>Zn(2+)</name>
        <dbReference type="ChEBI" id="CHEBI:29105"/>
        <note>structural</note>
    </ligand>
</feature>
<keyword evidence="4 5" id="KW-0418">Kinase</keyword>
<evidence type="ECO:0000259" key="8">
    <source>
        <dbReference type="Pfam" id="PF05191"/>
    </source>
</evidence>
<dbReference type="NCBIfam" id="NF011100">
    <property type="entry name" value="PRK14527.1"/>
    <property type="match status" value="1"/>
</dbReference>
<comment type="catalytic activity">
    <reaction evidence="5 7">
        <text>AMP + ATP = 2 ADP</text>
        <dbReference type="Rhea" id="RHEA:12973"/>
        <dbReference type="ChEBI" id="CHEBI:30616"/>
        <dbReference type="ChEBI" id="CHEBI:456215"/>
        <dbReference type="ChEBI" id="CHEBI:456216"/>
        <dbReference type="EC" id="2.7.4.3"/>
    </reaction>
</comment>
<evidence type="ECO:0000256" key="4">
    <source>
        <dbReference type="ARBA" id="ARBA00022777"/>
    </source>
</evidence>
<dbReference type="InterPro" id="IPR000850">
    <property type="entry name" value="Adenylat/UMP-CMP_kin"/>
</dbReference>
<name>A0ABQ0JY99_9BACT</name>
<feature type="region of interest" description="LID" evidence="5">
    <location>
        <begin position="126"/>
        <end position="163"/>
    </location>
</feature>
<dbReference type="CDD" id="cd01428">
    <property type="entry name" value="ADK"/>
    <property type="match status" value="1"/>
</dbReference>
<gene>
    <name evidence="5" type="primary">adk</name>
    <name evidence="9" type="ORF">BROSI_A2220</name>
</gene>
<keyword evidence="5 7" id="KW-0067">ATP-binding</keyword>
<evidence type="ECO:0000256" key="6">
    <source>
        <dbReference type="RuleBase" id="RU003330"/>
    </source>
</evidence>
<evidence type="ECO:0000256" key="1">
    <source>
        <dbReference type="ARBA" id="ARBA00022679"/>
    </source>
</evidence>
<feature type="binding site" evidence="5">
    <location>
        <begin position="10"/>
        <end position="15"/>
    </location>
    <ligand>
        <name>ATP</name>
        <dbReference type="ChEBI" id="CHEBI:30616"/>
    </ligand>
</feature>
<comment type="subcellular location">
    <subcellularLocation>
        <location evidence="5 7">Cytoplasm</location>
    </subcellularLocation>
</comment>
<comment type="function">
    <text evidence="5">Catalyzes the reversible transfer of the terminal phosphate group between ATP and AMP. Plays an important role in cellular energy homeostasis and in adenine nucleotide metabolism.</text>
</comment>
<comment type="subunit">
    <text evidence="5 7">Monomer.</text>
</comment>
<proteinExistence type="inferred from homology"/>
<dbReference type="GO" id="GO:0016301">
    <property type="term" value="F:kinase activity"/>
    <property type="evidence" value="ECO:0007669"/>
    <property type="project" value="UniProtKB-KW"/>
</dbReference>
<feature type="binding site" evidence="5">
    <location>
        <position position="127"/>
    </location>
    <ligand>
        <name>ATP</name>
        <dbReference type="ChEBI" id="CHEBI:30616"/>
    </ligand>
</feature>